<name>A0A0C3B434_PILCF</name>
<dbReference type="InParanoid" id="A0A0C3B434"/>
<reference evidence="1 2" key="1">
    <citation type="submission" date="2014-04" db="EMBL/GenBank/DDBJ databases">
        <authorList>
            <consortium name="DOE Joint Genome Institute"/>
            <person name="Kuo A."/>
            <person name="Tarkka M."/>
            <person name="Buscot F."/>
            <person name="Kohler A."/>
            <person name="Nagy L.G."/>
            <person name="Floudas D."/>
            <person name="Copeland A."/>
            <person name="Barry K.W."/>
            <person name="Cichocki N."/>
            <person name="Veneault-Fourrey C."/>
            <person name="LaButti K."/>
            <person name="Lindquist E.A."/>
            <person name="Lipzen A."/>
            <person name="Lundell T."/>
            <person name="Morin E."/>
            <person name="Murat C."/>
            <person name="Sun H."/>
            <person name="Tunlid A."/>
            <person name="Henrissat B."/>
            <person name="Grigoriev I.V."/>
            <person name="Hibbett D.S."/>
            <person name="Martin F."/>
            <person name="Nordberg H.P."/>
            <person name="Cantor M.N."/>
            <person name="Hua S.X."/>
        </authorList>
    </citation>
    <scope>NUCLEOTIDE SEQUENCE [LARGE SCALE GENOMIC DNA]</scope>
    <source>
        <strain evidence="1 2">F 1598</strain>
    </source>
</reference>
<proteinExistence type="predicted"/>
<dbReference type="Proteomes" id="UP000054166">
    <property type="component" value="Unassembled WGS sequence"/>
</dbReference>
<keyword evidence="2" id="KW-1185">Reference proteome</keyword>
<reference evidence="2" key="2">
    <citation type="submission" date="2015-01" db="EMBL/GenBank/DDBJ databases">
        <title>Evolutionary Origins and Diversification of the Mycorrhizal Mutualists.</title>
        <authorList>
            <consortium name="DOE Joint Genome Institute"/>
            <consortium name="Mycorrhizal Genomics Consortium"/>
            <person name="Kohler A."/>
            <person name="Kuo A."/>
            <person name="Nagy L.G."/>
            <person name="Floudas D."/>
            <person name="Copeland A."/>
            <person name="Barry K.W."/>
            <person name="Cichocki N."/>
            <person name="Veneault-Fourrey C."/>
            <person name="LaButti K."/>
            <person name="Lindquist E.A."/>
            <person name="Lipzen A."/>
            <person name="Lundell T."/>
            <person name="Morin E."/>
            <person name="Murat C."/>
            <person name="Riley R."/>
            <person name="Ohm R."/>
            <person name="Sun H."/>
            <person name="Tunlid A."/>
            <person name="Henrissat B."/>
            <person name="Grigoriev I.V."/>
            <person name="Hibbett D.S."/>
            <person name="Martin F."/>
        </authorList>
    </citation>
    <scope>NUCLEOTIDE SEQUENCE [LARGE SCALE GENOMIC DNA]</scope>
    <source>
        <strain evidence="2">F 1598</strain>
    </source>
</reference>
<organism evidence="1 2">
    <name type="scientific">Piloderma croceum (strain F 1598)</name>
    <dbReference type="NCBI Taxonomy" id="765440"/>
    <lineage>
        <taxon>Eukaryota</taxon>
        <taxon>Fungi</taxon>
        <taxon>Dikarya</taxon>
        <taxon>Basidiomycota</taxon>
        <taxon>Agaricomycotina</taxon>
        <taxon>Agaricomycetes</taxon>
        <taxon>Agaricomycetidae</taxon>
        <taxon>Atheliales</taxon>
        <taxon>Atheliaceae</taxon>
        <taxon>Piloderma</taxon>
    </lineage>
</organism>
<dbReference type="HOGENOM" id="CLU_1627712_0_0_1"/>
<evidence type="ECO:0000313" key="2">
    <source>
        <dbReference type="Proteomes" id="UP000054166"/>
    </source>
</evidence>
<sequence>MLHLEITEDKNHDPMLVISLLTLPHPTSHLRLQHSVNGVPHARLFIIFSHIALSHVATLSSTFHQWSTPVHTRSLNSLPHIPHPASQCCLQHAVNGVPPCMIIEHSPSHCLIPRRNFVFDIPSMEYPRARSSNILPHIASSRVATLSLTLCQWSTSTLFHFIY</sequence>
<protein>
    <submittedName>
        <fullName evidence="1">Uncharacterized protein</fullName>
    </submittedName>
</protein>
<dbReference type="EMBL" id="KN833001">
    <property type="protein sequence ID" value="KIM80983.1"/>
    <property type="molecule type" value="Genomic_DNA"/>
</dbReference>
<gene>
    <name evidence="1" type="ORF">PILCRDRAFT_9023</name>
</gene>
<evidence type="ECO:0000313" key="1">
    <source>
        <dbReference type="EMBL" id="KIM80983.1"/>
    </source>
</evidence>
<accession>A0A0C3B434</accession>
<dbReference type="AlphaFoldDB" id="A0A0C3B434"/>